<dbReference type="GeneID" id="98147818"/>
<reference evidence="1 2" key="1">
    <citation type="submission" date="2024-07" db="EMBL/GenBank/DDBJ databases">
        <title>Section-level genome sequencing and comparative genomics of Aspergillus sections Usti and Cavernicolus.</title>
        <authorList>
            <consortium name="Lawrence Berkeley National Laboratory"/>
            <person name="Nybo J.L."/>
            <person name="Vesth T.C."/>
            <person name="Theobald S."/>
            <person name="Frisvad J.C."/>
            <person name="Larsen T.O."/>
            <person name="Kjaerboelling I."/>
            <person name="Rothschild-Mancinelli K."/>
            <person name="Lyhne E.K."/>
            <person name="Kogle M.E."/>
            <person name="Barry K."/>
            <person name="Clum A."/>
            <person name="Na H."/>
            <person name="Ledsgaard L."/>
            <person name="Lin J."/>
            <person name="Lipzen A."/>
            <person name="Kuo A."/>
            <person name="Riley R."/>
            <person name="Mondo S."/>
            <person name="Labutti K."/>
            <person name="Haridas S."/>
            <person name="Pangalinan J."/>
            <person name="Salamov A.A."/>
            <person name="Simmons B.A."/>
            <person name="Magnuson J.K."/>
            <person name="Chen J."/>
            <person name="Drula E."/>
            <person name="Henrissat B."/>
            <person name="Wiebenga A."/>
            <person name="Lubbers R.J."/>
            <person name="Gomes A.C."/>
            <person name="Macurrencykelacurrency M.R."/>
            <person name="Stajich J."/>
            <person name="Grigoriev I.V."/>
            <person name="Mortensen U.H."/>
            <person name="De Vries R.P."/>
            <person name="Baker S.E."/>
            <person name="Andersen M.R."/>
        </authorList>
    </citation>
    <scope>NUCLEOTIDE SEQUENCE [LARGE SCALE GENOMIC DNA]</scope>
    <source>
        <strain evidence="1 2">CBS 449.75</strain>
    </source>
</reference>
<keyword evidence="2" id="KW-1185">Reference proteome</keyword>
<evidence type="ECO:0000313" key="2">
    <source>
        <dbReference type="Proteomes" id="UP001610432"/>
    </source>
</evidence>
<protein>
    <submittedName>
        <fullName evidence="1">Uncharacterized protein</fullName>
    </submittedName>
</protein>
<organism evidence="1 2">
    <name type="scientific">Aspergillus lucknowensis</name>
    <dbReference type="NCBI Taxonomy" id="176173"/>
    <lineage>
        <taxon>Eukaryota</taxon>
        <taxon>Fungi</taxon>
        <taxon>Dikarya</taxon>
        <taxon>Ascomycota</taxon>
        <taxon>Pezizomycotina</taxon>
        <taxon>Eurotiomycetes</taxon>
        <taxon>Eurotiomycetidae</taxon>
        <taxon>Eurotiales</taxon>
        <taxon>Aspergillaceae</taxon>
        <taxon>Aspergillus</taxon>
        <taxon>Aspergillus subgen. Nidulantes</taxon>
    </lineage>
</organism>
<dbReference type="Proteomes" id="UP001610432">
    <property type="component" value="Unassembled WGS sequence"/>
</dbReference>
<name>A0ABR4LV46_9EURO</name>
<evidence type="ECO:0000313" key="1">
    <source>
        <dbReference type="EMBL" id="KAL2868420.1"/>
    </source>
</evidence>
<sequence>MQCMEKKLSLEKEGPPSLLTDLPRGVYFERYLYATQSQGSFLNCVHETLILSEPRRFVVASLQEILYQEAFIGSQNCLEIPGEQLFYLAQEKDHESSEATLKRARQSSPKRRTHLRIRIRAIAGVLALRAAASKTSAVVGTGETGDDWELGIPLRAPLQTQEKLVKGLTFVVHFLLFCLQMPSNLHIYLIWTDGNCDVSVLT</sequence>
<comment type="caution">
    <text evidence="1">The sequence shown here is derived from an EMBL/GenBank/DDBJ whole genome shotgun (WGS) entry which is preliminary data.</text>
</comment>
<gene>
    <name evidence="1" type="ORF">BJX67DRAFT_380208</name>
</gene>
<dbReference type="RefSeq" id="XP_070887399.1">
    <property type="nucleotide sequence ID" value="XM_071032746.1"/>
</dbReference>
<dbReference type="EMBL" id="JBFXLQ010000014">
    <property type="protein sequence ID" value="KAL2868420.1"/>
    <property type="molecule type" value="Genomic_DNA"/>
</dbReference>
<accession>A0ABR4LV46</accession>
<proteinExistence type="predicted"/>